<feature type="region of interest" description="Disordered" evidence="7">
    <location>
        <begin position="634"/>
        <end position="659"/>
    </location>
</feature>
<dbReference type="GO" id="GO:0016459">
    <property type="term" value="C:myosin complex"/>
    <property type="evidence" value="ECO:0007669"/>
    <property type="project" value="UniProtKB-KW"/>
</dbReference>
<dbReference type="AlphaFoldDB" id="A0A0M0J780"/>
<keyword evidence="5 6" id="KW-0009">Actin-binding</keyword>
<evidence type="ECO:0000259" key="8">
    <source>
        <dbReference type="PROSITE" id="PS51456"/>
    </source>
</evidence>
<evidence type="ECO:0000256" key="3">
    <source>
        <dbReference type="ARBA" id="ARBA00023123"/>
    </source>
</evidence>
<dbReference type="GO" id="GO:0005524">
    <property type="term" value="F:ATP binding"/>
    <property type="evidence" value="ECO:0007669"/>
    <property type="project" value="UniProtKB-UniRule"/>
</dbReference>
<keyword evidence="3 6" id="KW-0518">Myosin</keyword>
<evidence type="ECO:0000313" key="9">
    <source>
        <dbReference type="EMBL" id="KOO22083.1"/>
    </source>
</evidence>
<evidence type="ECO:0000256" key="4">
    <source>
        <dbReference type="ARBA" id="ARBA00023175"/>
    </source>
</evidence>
<proteinExistence type="inferred from homology"/>
<keyword evidence="4 6" id="KW-0505">Motor protein</keyword>
<dbReference type="InterPro" id="IPR027417">
    <property type="entry name" value="P-loop_NTPase"/>
</dbReference>
<accession>A0A0M0J780</accession>
<dbReference type="EMBL" id="JWZX01003312">
    <property type="protein sequence ID" value="KOO22083.1"/>
    <property type="molecule type" value="Genomic_DNA"/>
</dbReference>
<dbReference type="Gene3D" id="1.20.120.720">
    <property type="entry name" value="Myosin VI head, motor domain, U50 subdomain"/>
    <property type="match status" value="1"/>
</dbReference>
<dbReference type="OrthoDB" id="6108017at2759"/>
<dbReference type="GO" id="GO:0005737">
    <property type="term" value="C:cytoplasm"/>
    <property type="evidence" value="ECO:0007669"/>
    <property type="project" value="TreeGrafter"/>
</dbReference>
<name>A0A0M0J780_9EUKA</name>
<evidence type="ECO:0000313" key="10">
    <source>
        <dbReference type="Proteomes" id="UP000037460"/>
    </source>
</evidence>
<feature type="domain" description="Myosin motor" evidence="8">
    <location>
        <begin position="58"/>
        <end position="798"/>
    </location>
</feature>
<feature type="binding site" evidence="6">
    <location>
        <begin position="152"/>
        <end position="159"/>
    </location>
    <ligand>
        <name>ATP</name>
        <dbReference type="ChEBI" id="CHEBI:30616"/>
    </ligand>
</feature>
<dbReference type="Gene3D" id="3.40.850.10">
    <property type="entry name" value="Kinesin motor domain"/>
    <property type="match status" value="2"/>
</dbReference>
<feature type="region of interest" description="Actin-binding" evidence="6">
    <location>
        <begin position="671"/>
        <end position="693"/>
    </location>
</feature>
<evidence type="ECO:0000256" key="2">
    <source>
        <dbReference type="ARBA" id="ARBA00022840"/>
    </source>
</evidence>
<dbReference type="PROSITE" id="PS51456">
    <property type="entry name" value="MYOSIN_MOTOR"/>
    <property type="match status" value="1"/>
</dbReference>
<comment type="caution">
    <text evidence="9">The sequence shown here is derived from an EMBL/GenBank/DDBJ whole genome shotgun (WGS) entry which is preliminary data.</text>
</comment>
<dbReference type="PANTHER" id="PTHR13140">
    <property type="entry name" value="MYOSIN"/>
    <property type="match status" value="1"/>
</dbReference>
<dbReference type="Gene3D" id="1.20.5.4820">
    <property type="match status" value="1"/>
</dbReference>
<dbReference type="Proteomes" id="UP000037460">
    <property type="component" value="Unassembled WGS sequence"/>
</dbReference>
<keyword evidence="2 6" id="KW-0067">ATP-binding</keyword>
<dbReference type="SMART" id="SM00242">
    <property type="entry name" value="MYSc"/>
    <property type="match status" value="1"/>
</dbReference>
<protein>
    <submittedName>
        <fullName evidence="9">Myosin 1</fullName>
    </submittedName>
</protein>
<organism evidence="9 10">
    <name type="scientific">Chrysochromulina tobinii</name>
    <dbReference type="NCBI Taxonomy" id="1460289"/>
    <lineage>
        <taxon>Eukaryota</taxon>
        <taxon>Haptista</taxon>
        <taxon>Haptophyta</taxon>
        <taxon>Prymnesiophyceae</taxon>
        <taxon>Prymnesiales</taxon>
        <taxon>Chrysochromulinaceae</taxon>
        <taxon>Chrysochromulina</taxon>
    </lineage>
</organism>
<dbReference type="PROSITE" id="PS50096">
    <property type="entry name" value="IQ"/>
    <property type="match status" value="1"/>
</dbReference>
<comment type="similarity">
    <text evidence="6">Belongs to the TRAFAC class myosin-kinesin ATPase superfamily. Myosin family.</text>
</comment>
<dbReference type="InterPro" id="IPR001609">
    <property type="entry name" value="Myosin_head_motor_dom-like"/>
</dbReference>
<keyword evidence="1 6" id="KW-0547">Nucleotide-binding</keyword>
<dbReference type="PRINTS" id="PR00193">
    <property type="entry name" value="MYOSINHEAVY"/>
</dbReference>
<evidence type="ECO:0000256" key="6">
    <source>
        <dbReference type="PROSITE-ProRule" id="PRU00782"/>
    </source>
</evidence>
<sequence>MTQTIFFATTTDAATPFLEGELVEESDGRALVQPTGDAPSLWLPRDAVFFKSPSAGPTGVADNAQLFYLDEANLLDNLRTRYASDAIYTYTGTVLLALNPYKRIDGLYEEAQMDAYRGRALGVLPPHVFAIAERARRAMALDHTDQSIVVSGESGAGKTESCRAIVQYLAHHSRHEAGSLASALLAANPVLEAFGCAATTRNTNSSRFGKLMKIWTAKDSSALNGSSVVTYLLEKARAAASGHAFRYLETSTADDATAGDAPTVRLLSPGSEHSAAWASQLGAVDAALRALGASNGEVREAWAVLGAVIALGEVLFEDEGEDKGSLGTNAAADNEATGHAAIRAGSAPALAACAMCLGVGVETLQQRLLTRNVVSPRGSSYLIHRSAGAAASCRDGLAHELYDRLFTWVVGVVNRSLSGTESGGAAESAAAGARSIAILDIFGFESLACNSLEQLLINHTNERLQLYFLHQTLHAELALYAAEAVPAPAITLSDNAQCVALVEGKPGGLIWLLEDECDLQRRAKPDAANPGDANLVARAFKAHESHPNLQKPTRPLGKQQPAAAGLGATGGATPRASGVAPSARFAIAHFAGTVDYDSAGFISKNSDALHPELPALLAASRVSLVAKLFNTEAAEPAADADENAPPPTPTRGGDAASGKVRGVAGSFARQLDSLMSMLGQTTPHYVRCIKPNTTQQAARFEAALTLQQLRCGGTPQLLMLMGRGFPTRVEYEALAGRYQPRLPALAHAALTPREFAQALLGSLGLVEAKTGGAGDFALGVRRAFFSAGAMATLDRLMHGSEDELAEVVGKVMSYVRRRRWRASVAAVRALIKIGRRVIARRHLGRLALRARAFIAIREAVCFRWAPMAMAAVRAKHAAAAMQSVVRGRSVRAQLSRERAAARLLQARARLLAHRRALVARRAAEASAVLVL</sequence>
<dbReference type="CDD" id="cd00124">
    <property type="entry name" value="MYSc"/>
    <property type="match status" value="1"/>
</dbReference>
<dbReference type="InterPro" id="IPR036961">
    <property type="entry name" value="Kinesin_motor_dom_sf"/>
</dbReference>
<dbReference type="GO" id="GO:0007015">
    <property type="term" value="P:actin filament organization"/>
    <property type="evidence" value="ECO:0007669"/>
    <property type="project" value="TreeGrafter"/>
</dbReference>
<dbReference type="GO" id="GO:0016020">
    <property type="term" value="C:membrane"/>
    <property type="evidence" value="ECO:0007669"/>
    <property type="project" value="TreeGrafter"/>
</dbReference>
<dbReference type="PANTHER" id="PTHR13140:SF706">
    <property type="entry name" value="DILUTE CLASS UNCONVENTIONAL MYOSIN, ISOFORM C"/>
    <property type="match status" value="1"/>
</dbReference>
<feature type="region of interest" description="Disordered" evidence="7">
    <location>
        <begin position="544"/>
        <end position="575"/>
    </location>
</feature>
<dbReference type="GO" id="GO:0051015">
    <property type="term" value="F:actin filament binding"/>
    <property type="evidence" value="ECO:0007669"/>
    <property type="project" value="TreeGrafter"/>
</dbReference>
<evidence type="ECO:0000256" key="1">
    <source>
        <dbReference type="ARBA" id="ARBA00022741"/>
    </source>
</evidence>
<dbReference type="Gene3D" id="1.20.58.530">
    <property type="match status" value="1"/>
</dbReference>
<gene>
    <name evidence="9" type="ORF">Ctob_002694</name>
</gene>
<dbReference type="Pfam" id="PF00063">
    <property type="entry name" value="Myosin_head"/>
    <property type="match status" value="1"/>
</dbReference>
<keyword evidence="10" id="KW-1185">Reference proteome</keyword>
<dbReference type="GO" id="GO:0000146">
    <property type="term" value="F:microfilament motor activity"/>
    <property type="evidence" value="ECO:0007669"/>
    <property type="project" value="TreeGrafter"/>
</dbReference>
<dbReference type="SUPFAM" id="SSF52540">
    <property type="entry name" value="P-loop containing nucleoside triphosphate hydrolases"/>
    <property type="match status" value="1"/>
</dbReference>
<reference evidence="10" key="1">
    <citation type="journal article" date="2015" name="PLoS Genet.">
        <title>Genome Sequence and Transcriptome Analyses of Chrysochromulina tobin: Metabolic Tools for Enhanced Algal Fitness in the Prominent Order Prymnesiales (Haptophyceae).</title>
        <authorList>
            <person name="Hovde B.T."/>
            <person name="Deodato C.R."/>
            <person name="Hunsperger H.M."/>
            <person name="Ryken S.A."/>
            <person name="Yost W."/>
            <person name="Jha R.K."/>
            <person name="Patterson J."/>
            <person name="Monnat R.J. Jr."/>
            <person name="Barlow S.B."/>
            <person name="Starkenburg S.R."/>
            <person name="Cattolico R.A."/>
        </authorList>
    </citation>
    <scope>NUCLEOTIDE SEQUENCE</scope>
    <source>
        <strain evidence="10">CCMP291</strain>
    </source>
</reference>
<feature type="non-terminal residue" evidence="9">
    <location>
        <position position="931"/>
    </location>
</feature>
<evidence type="ECO:0000256" key="5">
    <source>
        <dbReference type="ARBA" id="ARBA00023203"/>
    </source>
</evidence>
<evidence type="ECO:0000256" key="7">
    <source>
        <dbReference type="SAM" id="MobiDB-lite"/>
    </source>
</evidence>